<protein>
    <recommendedName>
        <fullName evidence="3">EfeO-type cupredoxin-like domain-containing protein</fullName>
    </recommendedName>
</protein>
<dbReference type="GO" id="GO:0046872">
    <property type="term" value="F:metal ion binding"/>
    <property type="evidence" value="ECO:0007669"/>
    <property type="project" value="UniProtKB-KW"/>
</dbReference>
<reference evidence="2" key="1">
    <citation type="submission" date="2018-06" db="EMBL/GenBank/DDBJ databases">
        <authorList>
            <person name="Zhirakovskaya E."/>
        </authorList>
    </citation>
    <scope>NUCLEOTIDE SEQUENCE</scope>
</reference>
<evidence type="ECO:0008006" key="3">
    <source>
        <dbReference type="Google" id="ProtNLM"/>
    </source>
</evidence>
<dbReference type="PROSITE" id="PS00079">
    <property type="entry name" value="MULTICOPPER_OXIDASE1"/>
    <property type="match status" value="1"/>
</dbReference>
<dbReference type="InterPro" id="IPR008972">
    <property type="entry name" value="Cupredoxin"/>
</dbReference>
<dbReference type="EMBL" id="UOGF01000110">
    <property type="protein sequence ID" value="VAX33499.1"/>
    <property type="molecule type" value="Genomic_DNA"/>
</dbReference>
<dbReference type="SUPFAM" id="SSF49503">
    <property type="entry name" value="Cupredoxins"/>
    <property type="match status" value="1"/>
</dbReference>
<dbReference type="AlphaFoldDB" id="A0A3B1CTZ1"/>
<name>A0A3B1CTZ1_9ZZZZ</name>
<dbReference type="InterPro" id="IPR033138">
    <property type="entry name" value="Cu_oxidase_CS"/>
</dbReference>
<evidence type="ECO:0000256" key="1">
    <source>
        <dbReference type="ARBA" id="ARBA00022723"/>
    </source>
</evidence>
<proteinExistence type="predicted"/>
<evidence type="ECO:0000313" key="2">
    <source>
        <dbReference type="EMBL" id="VAX33499.1"/>
    </source>
</evidence>
<sequence length="138" mass="15159">MKFKIAVVIVLSVISTLTTVGATPSSKDRPITHITLRTESDGDHRHFVGVGGTIDGKVNPDLFVKAWDVVEITLINNDGLKHHIGLPDFFITSHEVMEKGAKTVVTFVPFKSGGFTYNCILDNHKEMGMKGGLIIRNR</sequence>
<accession>A0A3B1CTZ1</accession>
<dbReference type="Gene3D" id="2.60.40.420">
    <property type="entry name" value="Cupredoxins - blue copper proteins"/>
    <property type="match status" value="1"/>
</dbReference>
<gene>
    <name evidence="2" type="ORF">MNBD_NITROSPIRAE01-973</name>
</gene>
<keyword evidence="1" id="KW-0479">Metal-binding</keyword>
<organism evidence="2">
    <name type="scientific">hydrothermal vent metagenome</name>
    <dbReference type="NCBI Taxonomy" id="652676"/>
    <lineage>
        <taxon>unclassified sequences</taxon>
        <taxon>metagenomes</taxon>
        <taxon>ecological metagenomes</taxon>
    </lineage>
</organism>